<gene>
    <name evidence="2" type="ORF">SMUL_1770</name>
</gene>
<keyword evidence="1" id="KW-1133">Transmembrane helix</keyword>
<dbReference type="AlphaFoldDB" id="A0AA86ALI2"/>
<evidence type="ECO:0000313" key="2">
    <source>
        <dbReference type="EMBL" id="AHJ13025.1"/>
    </source>
</evidence>
<dbReference type="KEGG" id="smul:SMUL_1770"/>
<feature type="transmembrane region" description="Helical" evidence="1">
    <location>
        <begin position="37"/>
        <end position="54"/>
    </location>
</feature>
<evidence type="ECO:0000256" key="1">
    <source>
        <dbReference type="SAM" id="Phobius"/>
    </source>
</evidence>
<proteinExistence type="predicted"/>
<dbReference type="RefSeq" id="WP_025344896.1">
    <property type="nucleotide sequence ID" value="NZ_CP007201.1"/>
</dbReference>
<dbReference type="Proteomes" id="UP000019322">
    <property type="component" value="Chromosome"/>
</dbReference>
<organism evidence="2 3">
    <name type="scientific">Sulfurospirillum multivorans (strain DM 12446 / JCM 15788 / NBRC 109480)</name>
    <dbReference type="NCBI Taxonomy" id="1150621"/>
    <lineage>
        <taxon>Bacteria</taxon>
        <taxon>Pseudomonadati</taxon>
        <taxon>Campylobacterota</taxon>
        <taxon>Epsilonproteobacteria</taxon>
        <taxon>Campylobacterales</taxon>
        <taxon>Sulfurospirillaceae</taxon>
        <taxon>Sulfurospirillum</taxon>
    </lineage>
</organism>
<keyword evidence="1" id="KW-0472">Membrane</keyword>
<feature type="transmembrane region" description="Helical" evidence="1">
    <location>
        <begin position="12"/>
        <end position="31"/>
    </location>
</feature>
<accession>A0AA86ALI2</accession>
<reference evidence="2 3" key="1">
    <citation type="journal article" date="2014" name="Environ. Microbiol.">
        <title>Insights into organohalide respiration and the versatile catabolism of Sulfurospirillum multivorans gained from comparative genomics and physiological studies.</title>
        <authorList>
            <person name="Goris T."/>
            <person name="Schubert T."/>
            <person name="Gadkari J."/>
            <person name="Wubet T."/>
            <person name="Tarkka M."/>
            <person name="Buscot F."/>
            <person name="Adrian L."/>
            <person name="Diekert G."/>
        </authorList>
    </citation>
    <scope>NUCLEOTIDE SEQUENCE [LARGE SCALE GENOMIC DNA]</scope>
    <source>
        <strain evidence="3">DM 12446 / JCM 15788 / NBRC 109480</strain>
    </source>
</reference>
<keyword evidence="1" id="KW-0812">Transmembrane</keyword>
<name>A0AA86ALI2_SULMK</name>
<evidence type="ECO:0000313" key="3">
    <source>
        <dbReference type="Proteomes" id="UP000019322"/>
    </source>
</evidence>
<dbReference type="EMBL" id="CP007201">
    <property type="protein sequence ID" value="AHJ13025.1"/>
    <property type="molecule type" value="Genomic_DNA"/>
</dbReference>
<protein>
    <submittedName>
        <fullName evidence="2">Membrane protein</fullName>
    </submittedName>
</protein>
<sequence length="109" mass="12460">MLIDILTHSHFYYPLFLLFPVFMMLIAKNGWEATFPKALFVTLCCVVALYIGVVSEETLKLKKEIALSKPLMCQGKIIQGYTIKDELIVTDDVAFSISWPECKKIEEPK</sequence>